<evidence type="ECO:0000313" key="1">
    <source>
        <dbReference type="EMBL" id="QBH96780.1"/>
    </source>
</evidence>
<dbReference type="InterPro" id="IPR010877">
    <property type="entry name" value="Phage_Mu_Gp46"/>
</dbReference>
<sequence length="140" mass="15661">MISLVWQTNDADIVLDSLTGDNITTNVIASLFTDRRAQPSDELPDGGTDRRGWWCDSWRGEPLGSRLWLLSREKQLQTVITKARTYADEALVWMPKAGLIRDYRVTATNPENGVLLLTILILLNDGETLPMSFKASLNGI</sequence>
<dbReference type="Pfam" id="PF07409">
    <property type="entry name" value="GP46"/>
    <property type="match status" value="1"/>
</dbReference>
<gene>
    <name evidence="1" type="ORF">EKN56_10390</name>
</gene>
<name>A0A411WKV3_9GAMM</name>
<evidence type="ECO:0000313" key="2">
    <source>
        <dbReference type="Proteomes" id="UP000293154"/>
    </source>
</evidence>
<dbReference type="AlphaFoldDB" id="A0A411WKV3"/>
<dbReference type="RefSeq" id="WP_130591724.1">
    <property type="nucleotide sequence ID" value="NZ_CP034752.1"/>
</dbReference>
<keyword evidence="2" id="KW-1185">Reference proteome</keyword>
<protein>
    <recommendedName>
        <fullName evidence="3">Phage gp46-like protein</fullName>
    </recommendedName>
</protein>
<reference evidence="1 2" key="1">
    <citation type="submission" date="2019-03" db="EMBL/GenBank/DDBJ databases">
        <title>Pragia sp. nov. isolated from the gut tract of Carduelis flavirostris.</title>
        <authorList>
            <person name="Ge Y."/>
        </authorList>
    </citation>
    <scope>NUCLEOTIDE SEQUENCE [LARGE SCALE GENOMIC DNA]</scope>
    <source>
        <strain evidence="1 2">CF-458</strain>
    </source>
</reference>
<dbReference type="EMBL" id="CP034752">
    <property type="protein sequence ID" value="QBH96780.1"/>
    <property type="molecule type" value="Genomic_DNA"/>
</dbReference>
<proteinExistence type="predicted"/>
<accession>A0A411WKV3</accession>
<evidence type="ECO:0008006" key="3">
    <source>
        <dbReference type="Google" id="ProtNLM"/>
    </source>
</evidence>
<dbReference type="KEGG" id="prag:EKN56_10390"/>
<organism evidence="1 2">
    <name type="scientific">Limnobaculum zhutongyuii</name>
    <dbReference type="NCBI Taxonomy" id="2498113"/>
    <lineage>
        <taxon>Bacteria</taxon>
        <taxon>Pseudomonadati</taxon>
        <taxon>Pseudomonadota</taxon>
        <taxon>Gammaproteobacteria</taxon>
        <taxon>Enterobacterales</taxon>
        <taxon>Budviciaceae</taxon>
        <taxon>Limnobaculum</taxon>
    </lineage>
</organism>
<dbReference type="Proteomes" id="UP000293154">
    <property type="component" value="Chromosome"/>
</dbReference>
<dbReference type="OrthoDB" id="5677166at2"/>